<dbReference type="GO" id="GO:0004521">
    <property type="term" value="F:RNA endonuclease activity"/>
    <property type="evidence" value="ECO:0007669"/>
    <property type="project" value="InterPro"/>
</dbReference>
<dbReference type="Proteomes" id="UP000265020">
    <property type="component" value="Unassembled WGS sequence"/>
</dbReference>
<evidence type="ECO:0000256" key="1">
    <source>
        <dbReference type="ARBA" id="ARBA00022741"/>
    </source>
</evidence>
<dbReference type="PROSITE" id="PS50088">
    <property type="entry name" value="ANK_REPEAT"/>
    <property type="match status" value="1"/>
</dbReference>
<dbReference type="SMART" id="SM00220">
    <property type="entry name" value="S_TKc"/>
    <property type="match status" value="1"/>
</dbReference>
<dbReference type="GeneTree" id="ENSGT00940000165054"/>
<dbReference type="GO" id="GO:0004674">
    <property type="term" value="F:protein serine/threonine kinase activity"/>
    <property type="evidence" value="ECO:0007669"/>
    <property type="project" value="InterPro"/>
</dbReference>
<dbReference type="STRING" id="28743.ENSCVAP00000014033"/>
<dbReference type="Pfam" id="PF00069">
    <property type="entry name" value="Pkinase"/>
    <property type="match status" value="1"/>
</dbReference>
<dbReference type="Pfam" id="PF12796">
    <property type="entry name" value="Ank_2"/>
    <property type="match status" value="1"/>
</dbReference>
<evidence type="ECO:0000259" key="6">
    <source>
        <dbReference type="PROSITE" id="PS51392"/>
    </source>
</evidence>
<dbReference type="AlphaFoldDB" id="A0A3Q2D653"/>
<dbReference type="SUPFAM" id="SSF56112">
    <property type="entry name" value="Protein kinase-like (PK-like)"/>
    <property type="match status" value="1"/>
</dbReference>
<accession>A0A3Q2D653</accession>
<protein>
    <submittedName>
        <fullName evidence="7">Probable serine/threonine-protein kinase ireA</fullName>
    </submittedName>
</protein>
<dbReference type="RefSeq" id="XP_015232769.1">
    <property type="nucleotide sequence ID" value="XM_015377283.1"/>
</dbReference>
<dbReference type="SUPFAM" id="SSF48403">
    <property type="entry name" value="Ankyrin repeat"/>
    <property type="match status" value="1"/>
</dbReference>
<feature type="domain" description="KEN" evidence="6">
    <location>
        <begin position="776"/>
        <end position="909"/>
    </location>
</feature>
<dbReference type="InterPro" id="IPR002110">
    <property type="entry name" value="Ankyrin_rpt"/>
</dbReference>
<keyword evidence="8" id="KW-1185">Reference proteome</keyword>
<dbReference type="Gene3D" id="1.25.40.20">
    <property type="entry name" value="Ankyrin repeat-containing domain"/>
    <property type="match status" value="1"/>
</dbReference>
<dbReference type="SMART" id="SM00248">
    <property type="entry name" value="ANK"/>
    <property type="match status" value="3"/>
</dbReference>
<dbReference type="GO" id="GO:0006397">
    <property type="term" value="P:mRNA processing"/>
    <property type="evidence" value="ECO:0007669"/>
    <property type="project" value="InterPro"/>
</dbReference>
<dbReference type="InterPro" id="IPR038357">
    <property type="entry name" value="KEN_sf"/>
</dbReference>
<keyword evidence="3" id="KW-0040">ANK repeat</keyword>
<dbReference type="GO" id="GO:0051082">
    <property type="term" value="F:unfolded protein binding"/>
    <property type="evidence" value="ECO:0007669"/>
    <property type="project" value="TreeGrafter"/>
</dbReference>
<dbReference type="PANTHER" id="PTHR13954:SF28">
    <property type="match status" value="1"/>
</dbReference>
<dbReference type="InterPro" id="IPR000719">
    <property type="entry name" value="Prot_kinase_dom"/>
</dbReference>
<dbReference type="InterPro" id="IPR045133">
    <property type="entry name" value="IRE1/2-like"/>
</dbReference>
<dbReference type="Gene3D" id="1.20.1440.180">
    <property type="entry name" value="KEN domain"/>
    <property type="match status" value="1"/>
</dbReference>
<dbReference type="PANTHER" id="PTHR13954">
    <property type="entry name" value="IRE1-RELATED"/>
    <property type="match status" value="1"/>
</dbReference>
<feature type="domain" description="Protein kinase" evidence="5">
    <location>
        <begin position="521"/>
        <end position="773"/>
    </location>
</feature>
<evidence type="ECO:0000313" key="8">
    <source>
        <dbReference type="Proteomes" id="UP000265020"/>
    </source>
</evidence>
<evidence type="ECO:0000259" key="5">
    <source>
        <dbReference type="PROSITE" id="PS50011"/>
    </source>
</evidence>
<dbReference type="PROSITE" id="PS51392">
    <property type="entry name" value="KEN"/>
    <property type="match status" value="1"/>
</dbReference>
<proteinExistence type="predicted"/>
<feature type="repeat" description="ANK" evidence="3">
    <location>
        <begin position="82"/>
        <end position="111"/>
    </location>
</feature>
<reference evidence="7" key="2">
    <citation type="submission" date="2025-09" db="UniProtKB">
        <authorList>
            <consortium name="Ensembl"/>
        </authorList>
    </citation>
    <scope>IDENTIFICATION</scope>
</reference>
<dbReference type="InterPro" id="IPR036770">
    <property type="entry name" value="Ankyrin_rpt-contain_sf"/>
</dbReference>
<dbReference type="OrthoDB" id="63989at2759"/>
<dbReference type="InterPro" id="IPR011009">
    <property type="entry name" value="Kinase-like_dom_sf"/>
</dbReference>
<dbReference type="GO" id="GO:1990604">
    <property type="term" value="C:IRE1-TRAF2-ASK1 complex"/>
    <property type="evidence" value="ECO:0007669"/>
    <property type="project" value="TreeGrafter"/>
</dbReference>
<dbReference type="GO" id="GO:0005524">
    <property type="term" value="F:ATP binding"/>
    <property type="evidence" value="ECO:0007669"/>
    <property type="project" value="UniProtKB-KW"/>
</dbReference>
<dbReference type="PROSITE" id="PS50297">
    <property type="entry name" value="ANK_REP_REGION"/>
    <property type="match status" value="1"/>
</dbReference>
<name>A0A3Q2D653_CYPVA</name>
<keyword evidence="2" id="KW-0067">ATP-binding</keyword>
<dbReference type="OMA" id="WSAMETT"/>
<dbReference type="KEGG" id="cvg:107086387"/>
<feature type="region of interest" description="Disordered" evidence="4">
    <location>
        <begin position="905"/>
        <end position="926"/>
    </location>
</feature>
<evidence type="ECO:0000256" key="3">
    <source>
        <dbReference type="PROSITE-ProRule" id="PRU00023"/>
    </source>
</evidence>
<dbReference type="GO" id="GO:0036498">
    <property type="term" value="P:IRE1-mediated unfolded protein response"/>
    <property type="evidence" value="ECO:0007669"/>
    <property type="project" value="TreeGrafter"/>
</dbReference>
<dbReference type="PROSITE" id="PS50011">
    <property type="entry name" value="PROTEIN_KINASE_DOM"/>
    <property type="match status" value="1"/>
</dbReference>
<dbReference type="GeneID" id="107086387"/>
<dbReference type="InterPro" id="IPR008271">
    <property type="entry name" value="Ser/Thr_kinase_AS"/>
</dbReference>
<sequence length="926" mass="105494">MDGNIQQVPQISPLTHGVIQCIEENNLDKLIKILHDPINALYPYSQLDDYVTPLTAAVVNHNLGLSTYLLEQNANPNLTSSNGWTPLHYVSISEAPISIVEKLLKAGADPNGWGPSDHQIFTPLQLAAIYYREDVVEMLLSAEAKVTLIPASVTDSLNKNKKIAQTIYNLGLKGNEFCSKICHFLGMTIAVREGPPEKVFRTFHDQMLLEHPYSRLTLIEVLFNVTGRGAEEYKERSIGWLTENSHLNSYITSTVSRLQGIPKVAVKSAVDTLNAVFHKVYDITNDQGKAILSTLLHQLQLKDRQTTSWEAVLEREERHETWEAVLLSIYELTQKTKAINSWESEFMETLCKTVSPFVHEKYTYDIRTYAYGIFANLPSAKFSIYGLITSVPDEIIRHADKKRNAKLKEGLKGLKNYLNNPISEGNGHAFMVKSKKKKKRQTKNLEKENPNCGDYTTAGDATMASLLKPVSNLPLIEDSPTKASPGRKWFQTSKRWNDKLKKLASIDETKVTRVQSIIYANDEEFHIAKGSDGTEVFLGLRDDGTEVAIKRMSKSNYKTLKNEEGILRLPELDHSAIVRYVDHAEDDNFGYLALQLCEYTLEELIINGSNDPLKRKTLAYQLLLSLRVLHCQNPHIFHRDLKPQNILIDVRGALRLADFGISRRLPKDQTTHQTVGGGTKCWKARETLEEGIVPYKSTTDVQVAGMLLYYILSDGRHPFEGSKSFQLESNIYEGKYSLDYIQDVVAKDLIEWMINKEPTERPRVEQCLSHPFFWEKERKVEYLKRVANRGEVAKYKNADQTLIDSLEKYADQGIFLQWKEKFPQELVQKMDGRKPYPDNILGLLRFMRNMLEHYAEEASTIDVLELFPDLFGCVFKYAQSNGWNKEIPLNEMFQSEDSQSIFAMPSTSTKEHLRVPAQESQPSNLE</sequence>
<reference evidence="7" key="1">
    <citation type="submission" date="2025-08" db="UniProtKB">
        <authorList>
            <consortium name="Ensembl"/>
        </authorList>
    </citation>
    <scope>IDENTIFICATION</scope>
</reference>
<evidence type="ECO:0000256" key="2">
    <source>
        <dbReference type="ARBA" id="ARBA00022840"/>
    </source>
</evidence>
<organism evidence="7 8">
    <name type="scientific">Cyprinodon variegatus</name>
    <name type="common">Sheepshead minnow</name>
    <dbReference type="NCBI Taxonomy" id="28743"/>
    <lineage>
        <taxon>Eukaryota</taxon>
        <taxon>Metazoa</taxon>
        <taxon>Chordata</taxon>
        <taxon>Craniata</taxon>
        <taxon>Vertebrata</taxon>
        <taxon>Euteleostomi</taxon>
        <taxon>Actinopterygii</taxon>
        <taxon>Neopterygii</taxon>
        <taxon>Teleostei</taxon>
        <taxon>Neoteleostei</taxon>
        <taxon>Acanthomorphata</taxon>
        <taxon>Ovalentaria</taxon>
        <taxon>Atherinomorphae</taxon>
        <taxon>Cyprinodontiformes</taxon>
        <taxon>Cyprinodontidae</taxon>
        <taxon>Cyprinodon</taxon>
    </lineage>
</organism>
<dbReference type="Pfam" id="PF06479">
    <property type="entry name" value="Ribonuc_2-5A"/>
    <property type="match status" value="1"/>
</dbReference>
<keyword evidence="1" id="KW-0547">Nucleotide-binding</keyword>
<evidence type="ECO:0000313" key="7">
    <source>
        <dbReference type="Ensembl" id="ENSCVAP00000014033.1"/>
    </source>
</evidence>
<dbReference type="Gene3D" id="1.10.510.10">
    <property type="entry name" value="Transferase(Phosphotransferase) domain 1"/>
    <property type="match status" value="1"/>
</dbReference>
<evidence type="ECO:0000256" key="4">
    <source>
        <dbReference type="SAM" id="MobiDB-lite"/>
    </source>
</evidence>
<dbReference type="InterPro" id="IPR010513">
    <property type="entry name" value="KEN_dom"/>
</dbReference>
<dbReference type="PROSITE" id="PS00108">
    <property type="entry name" value="PROTEIN_KINASE_ST"/>
    <property type="match status" value="1"/>
</dbReference>
<dbReference type="GO" id="GO:0070059">
    <property type="term" value="P:intrinsic apoptotic signaling pathway in response to endoplasmic reticulum stress"/>
    <property type="evidence" value="ECO:0007669"/>
    <property type="project" value="TreeGrafter"/>
</dbReference>
<dbReference type="Ensembl" id="ENSCVAT00000030942.1">
    <property type="protein sequence ID" value="ENSCVAP00000014033.1"/>
    <property type="gene ID" value="ENSCVAG00000016590.1"/>
</dbReference>